<dbReference type="AlphaFoldDB" id="A0A6G1L1T7"/>
<sequence length="102" mass="11560">MCRTQVFAWLFLSSSLVCLGAVRREEVVFLLVVAIIIPTRYSRSIPSLGAWSLTCCCCRHTSMDARTTFRPGRSSRLVIVNRDRDIHPPRRRASDANPTLHS</sequence>
<keyword evidence="4" id="KW-1185">Reference proteome</keyword>
<dbReference type="EMBL" id="ML995865">
    <property type="protein sequence ID" value="KAF2766817.1"/>
    <property type="molecule type" value="Genomic_DNA"/>
</dbReference>
<name>A0A6G1L1T7_9PEZI</name>
<dbReference type="Proteomes" id="UP000799436">
    <property type="component" value="Unassembled WGS sequence"/>
</dbReference>
<reference evidence="3" key="1">
    <citation type="journal article" date="2020" name="Stud. Mycol.">
        <title>101 Dothideomycetes genomes: a test case for predicting lifestyles and emergence of pathogens.</title>
        <authorList>
            <person name="Haridas S."/>
            <person name="Albert R."/>
            <person name="Binder M."/>
            <person name="Bloem J."/>
            <person name="Labutti K."/>
            <person name="Salamov A."/>
            <person name="Andreopoulos B."/>
            <person name="Baker S."/>
            <person name="Barry K."/>
            <person name="Bills G."/>
            <person name="Bluhm B."/>
            <person name="Cannon C."/>
            <person name="Castanera R."/>
            <person name="Culley D."/>
            <person name="Daum C."/>
            <person name="Ezra D."/>
            <person name="Gonzalez J."/>
            <person name="Henrissat B."/>
            <person name="Kuo A."/>
            <person name="Liang C."/>
            <person name="Lipzen A."/>
            <person name="Lutzoni F."/>
            <person name="Magnuson J."/>
            <person name="Mondo S."/>
            <person name="Nolan M."/>
            <person name="Ohm R."/>
            <person name="Pangilinan J."/>
            <person name="Park H.-J."/>
            <person name="Ramirez L."/>
            <person name="Alfaro M."/>
            <person name="Sun H."/>
            <person name="Tritt A."/>
            <person name="Yoshinaga Y."/>
            <person name="Zwiers L.-H."/>
            <person name="Turgeon B."/>
            <person name="Goodwin S."/>
            <person name="Spatafora J."/>
            <person name="Crous P."/>
            <person name="Grigoriev I."/>
        </authorList>
    </citation>
    <scope>NUCLEOTIDE SEQUENCE</scope>
    <source>
        <strain evidence="3">CBS 116005</strain>
    </source>
</reference>
<accession>A0A6G1L1T7</accession>
<proteinExistence type="predicted"/>
<evidence type="ECO:0000256" key="2">
    <source>
        <dbReference type="SAM" id="SignalP"/>
    </source>
</evidence>
<organism evidence="3 4">
    <name type="scientific">Teratosphaeria nubilosa</name>
    <dbReference type="NCBI Taxonomy" id="161662"/>
    <lineage>
        <taxon>Eukaryota</taxon>
        <taxon>Fungi</taxon>
        <taxon>Dikarya</taxon>
        <taxon>Ascomycota</taxon>
        <taxon>Pezizomycotina</taxon>
        <taxon>Dothideomycetes</taxon>
        <taxon>Dothideomycetidae</taxon>
        <taxon>Mycosphaerellales</taxon>
        <taxon>Teratosphaeriaceae</taxon>
        <taxon>Teratosphaeria</taxon>
    </lineage>
</organism>
<feature type="signal peptide" evidence="2">
    <location>
        <begin position="1"/>
        <end position="20"/>
    </location>
</feature>
<feature type="chain" id="PRO_5026178313" description="Secreted protein" evidence="2">
    <location>
        <begin position="21"/>
        <end position="102"/>
    </location>
</feature>
<evidence type="ECO:0000256" key="1">
    <source>
        <dbReference type="SAM" id="MobiDB-lite"/>
    </source>
</evidence>
<gene>
    <name evidence="3" type="ORF">EJ03DRAFT_329712</name>
</gene>
<feature type="region of interest" description="Disordered" evidence="1">
    <location>
        <begin position="81"/>
        <end position="102"/>
    </location>
</feature>
<evidence type="ECO:0008006" key="5">
    <source>
        <dbReference type="Google" id="ProtNLM"/>
    </source>
</evidence>
<keyword evidence="2" id="KW-0732">Signal</keyword>
<feature type="compositionally biased region" description="Basic and acidic residues" evidence="1">
    <location>
        <begin position="81"/>
        <end position="94"/>
    </location>
</feature>
<evidence type="ECO:0000313" key="4">
    <source>
        <dbReference type="Proteomes" id="UP000799436"/>
    </source>
</evidence>
<evidence type="ECO:0000313" key="3">
    <source>
        <dbReference type="EMBL" id="KAF2766817.1"/>
    </source>
</evidence>
<protein>
    <recommendedName>
        <fullName evidence="5">Secreted protein</fullName>
    </recommendedName>
</protein>